<evidence type="ECO:0000313" key="1">
    <source>
        <dbReference type="EMBL" id="OAV25613.1"/>
    </source>
</evidence>
<gene>
    <name evidence="1" type="ORF">AO370_0873</name>
</gene>
<organism evidence="1 2">
    <name type="scientific">Moraxella catarrhalis</name>
    <name type="common">Branhamella catarrhalis</name>
    <dbReference type="NCBI Taxonomy" id="480"/>
    <lineage>
        <taxon>Bacteria</taxon>
        <taxon>Pseudomonadati</taxon>
        <taxon>Pseudomonadota</taxon>
        <taxon>Gammaproteobacteria</taxon>
        <taxon>Moraxellales</taxon>
        <taxon>Moraxellaceae</taxon>
        <taxon>Moraxella</taxon>
    </lineage>
</organism>
<reference evidence="1 2" key="1">
    <citation type="journal article" date="2016" name="Genome Biol. Evol.">
        <title>Comparative Genomic Analyses of the Moraxella catarrhalis Serosensitive and Seroresistant Lineages Demonstrate Their Independent Evolution.</title>
        <authorList>
            <person name="Earl J.P."/>
            <person name="de Vries S.P."/>
            <person name="Ahmed A."/>
            <person name="Powell E."/>
            <person name="Schultz M.P."/>
            <person name="Hermans P.W."/>
            <person name="Hill D.J."/>
            <person name="Zhou Z."/>
            <person name="Constantinidou C.I."/>
            <person name="Hu F.Z."/>
            <person name="Bootsma H.J."/>
            <person name="Ehrlich G.D."/>
        </authorList>
    </citation>
    <scope>NUCLEOTIDE SEQUENCE [LARGE SCALE GENOMIC DNA]</scope>
    <source>
        <strain evidence="1 2">F23</strain>
    </source>
</reference>
<evidence type="ECO:0000313" key="2">
    <source>
        <dbReference type="Proteomes" id="UP000078295"/>
    </source>
</evidence>
<proteinExistence type="predicted"/>
<sequence>MDKNISHCTPKLRFWEMVLNFVHCHGFISKACIFRKNIILDIEAMDFNT</sequence>
<dbReference type="AlphaFoldDB" id="A0AB36DPC8"/>
<accession>A0AB36DPC8</accession>
<comment type="caution">
    <text evidence="1">The sequence shown here is derived from an EMBL/GenBank/DDBJ whole genome shotgun (WGS) entry which is preliminary data.</text>
</comment>
<name>A0AB36DPC8_MORCA</name>
<dbReference type="Proteomes" id="UP000078295">
    <property type="component" value="Unassembled WGS sequence"/>
</dbReference>
<protein>
    <submittedName>
        <fullName evidence="1">Uncharacterized protein</fullName>
    </submittedName>
</protein>
<dbReference type="EMBL" id="LXHQ01000027">
    <property type="protein sequence ID" value="OAV25613.1"/>
    <property type="molecule type" value="Genomic_DNA"/>
</dbReference>